<evidence type="ECO:0000313" key="2">
    <source>
        <dbReference type="EMBL" id="UVC49546.1"/>
    </source>
</evidence>
<organism evidence="2 3">
    <name type="scientific">Theileria orientalis</name>
    <dbReference type="NCBI Taxonomy" id="68886"/>
    <lineage>
        <taxon>Eukaryota</taxon>
        <taxon>Sar</taxon>
        <taxon>Alveolata</taxon>
        <taxon>Apicomplexa</taxon>
        <taxon>Aconoidasida</taxon>
        <taxon>Piroplasmida</taxon>
        <taxon>Theileriidae</taxon>
        <taxon>Theileria</taxon>
    </lineage>
</organism>
<dbReference type="Proteomes" id="UP000244811">
    <property type="component" value="Chromosome 1"/>
</dbReference>
<keyword evidence="1" id="KW-1133">Transmembrane helix</keyword>
<protein>
    <submittedName>
        <fullName evidence="2">Uncharacterized protein</fullName>
    </submittedName>
</protein>
<reference evidence="2" key="1">
    <citation type="submission" date="2022-07" db="EMBL/GenBank/DDBJ databases">
        <title>Evaluation of T. orientalis genome assembly methods using nanopore sequencing and analysis of variation between genomes.</title>
        <authorList>
            <person name="Yam J."/>
            <person name="Micallef M.L."/>
            <person name="Liu M."/>
            <person name="Djordjevic S.P."/>
            <person name="Bogema D.R."/>
            <person name="Jenkins C."/>
        </authorList>
    </citation>
    <scope>NUCLEOTIDE SEQUENCE</scope>
    <source>
        <strain evidence="2">Goon Nure</strain>
    </source>
</reference>
<dbReference type="AlphaFoldDB" id="A0A976XJ11"/>
<keyword evidence="1" id="KW-0472">Membrane</keyword>
<evidence type="ECO:0000256" key="1">
    <source>
        <dbReference type="SAM" id="Phobius"/>
    </source>
</evidence>
<evidence type="ECO:0000313" key="3">
    <source>
        <dbReference type="Proteomes" id="UP000244811"/>
    </source>
</evidence>
<proteinExistence type="predicted"/>
<name>A0A976XJ11_THEOR</name>
<keyword evidence="1" id="KW-0812">Transmembrane</keyword>
<accession>A0A976XJ11</accession>
<gene>
    <name evidence="2" type="ORF">MACK_003384</name>
</gene>
<sequence length="86" mass="10036">MVVVMICTGRVSSFSSSPFSPIYTHISSQDHHFINFCIAPFSYGVIVILVYSFIISHNCHIKFTHLIPMIPMIFRSHYKHPWIYVF</sequence>
<dbReference type="EMBL" id="CP056069">
    <property type="protein sequence ID" value="UVC49546.1"/>
    <property type="molecule type" value="Genomic_DNA"/>
</dbReference>
<feature type="transmembrane region" description="Helical" evidence="1">
    <location>
        <begin position="33"/>
        <end position="54"/>
    </location>
</feature>